<dbReference type="PROSITE" id="PS00062">
    <property type="entry name" value="ALDOKETO_REDUCTASE_2"/>
    <property type="match status" value="1"/>
</dbReference>
<dbReference type="InterPro" id="IPR020471">
    <property type="entry name" value="AKR"/>
</dbReference>
<dbReference type="PROSITE" id="PS00798">
    <property type="entry name" value="ALDOKETO_REDUCTASE_1"/>
    <property type="match status" value="1"/>
</dbReference>
<evidence type="ECO:0000313" key="2">
    <source>
        <dbReference type="Proteomes" id="UP000694865"/>
    </source>
</evidence>
<feature type="domain" description="NADP-dependent oxidoreductase" evidence="1">
    <location>
        <begin position="21"/>
        <end position="268"/>
    </location>
</feature>
<evidence type="ECO:0000313" key="3">
    <source>
        <dbReference type="RefSeq" id="XP_002737564.1"/>
    </source>
</evidence>
<accession>A0ABM0GUE7</accession>
<proteinExistence type="predicted"/>
<organism evidence="2 3">
    <name type="scientific">Saccoglossus kowalevskii</name>
    <name type="common">Acorn worm</name>
    <dbReference type="NCBI Taxonomy" id="10224"/>
    <lineage>
        <taxon>Eukaryota</taxon>
        <taxon>Metazoa</taxon>
        <taxon>Hemichordata</taxon>
        <taxon>Enteropneusta</taxon>
        <taxon>Harrimaniidae</taxon>
        <taxon>Saccoglossus</taxon>
    </lineage>
</organism>
<evidence type="ECO:0000259" key="1">
    <source>
        <dbReference type="Pfam" id="PF00248"/>
    </source>
</evidence>
<dbReference type="Gene3D" id="3.20.20.100">
    <property type="entry name" value="NADP-dependent oxidoreductase domain"/>
    <property type="match status" value="1"/>
</dbReference>
<sequence>MTAPKTKTVRLSNGVKIPILGLGTSHIGGYCHSTVVHALKDCGYRLIDTAARYKCEEAVGKAIRESNVPRKDIFLTTKLWKSELGYKKTIDAFSASLQRLKVEYIDLYLIHWPVCPHGSNNVKSLRAETWKAMEELYKQGLCKAIGVSNFEVSHLRDLEETWDIIPHVNQIEHHIYYRPMELIQYCKDKGICVEGYCPLSQGLALEEPIIQELANKYKKTKSQILIRWNIQNDVVTIPKTTKESRVHENFQVFDFEIHEEDMQRVNSIHKTKMKKLILS</sequence>
<dbReference type="GeneID" id="100366868"/>
<dbReference type="PRINTS" id="PR00069">
    <property type="entry name" value="ALDKETRDTASE"/>
</dbReference>
<dbReference type="PANTHER" id="PTHR43827">
    <property type="entry name" value="2,5-DIKETO-D-GLUCONIC ACID REDUCTASE"/>
    <property type="match status" value="1"/>
</dbReference>
<dbReference type="PIRSF" id="PIRSF000097">
    <property type="entry name" value="AKR"/>
    <property type="match status" value="1"/>
</dbReference>
<name>A0ABM0GUE7_SACKO</name>
<dbReference type="RefSeq" id="XP_002737564.1">
    <property type="nucleotide sequence ID" value="XM_002737518.1"/>
</dbReference>
<protein>
    <submittedName>
        <fullName evidence="3">Uncharacterized oxidoreductase ZK1290.5-like</fullName>
    </submittedName>
</protein>
<dbReference type="Pfam" id="PF00248">
    <property type="entry name" value="Aldo_ket_red"/>
    <property type="match status" value="1"/>
</dbReference>
<keyword evidence="2" id="KW-1185">Reference proteome</keyword>
<dbReference type="CDD" id="cd19135">
    <property type="entry name" value="AKR_CeZK1290-like"/>
    <property type="match status" value="1"/>
</dbReference>
<reference evidence="3" key="1">
    <citation type="submission" date="2025-08" db="UniProtKB">
        <authorList>
            <consortium name="RefSeq"/>
        </authorList>
    </citation>
    <scope>IDENTIFICATION</scope>
    <source>
        <tissue evidence="3">Testes</tissue>
    </source>
</reference>
<gene>
    <name evidence="3" type="primary">LOC100366868</name>
</gene>
<dbReference type="InterPro" id="IPR018170">
    <property type="entry name" value="Aldo/ket_reductase_CS"/>
</dbReference>
<dbReference type="Proteomes" id="UP000694865">
    <property type="component" value="Unplaced"/>
</dbReference>
<dbReference type="InterPro" id="IPR036812">
    <property type="entry name" value="NAD(P)_OxRdtase_dom_sf"/>
</dbReference>
<dbReference type="PANTHER" id="PTHR43827:SF10">
    <property type="entry name" value="ZGC:110366"/>
    <property type="match status" value="1"/>
</dbReference>
<dbReference type="SUPFAM" id="SSF51430">
    <property type="entry name" value="NAD(P)-linked oxidoreductase"/>
    <property type="match status" value="1"/>
</dbReference>
<dbReference type="InterPro" id="IPR023210">
    <property type="entry name" value="NADP_OxRdtase_dom"/>
</dbReference>